<dbReference type="NCBIfam" id="NF033672">
    <property type="entry name" value="mbn_chaper_assoc"/>
    <property type="match status" value="1"/>
</dbReference>
<dbReference type="AlphaFoldDB" id="A0A549STX0"/>
<evidence type="ECO:0000313" key="2">
    <source>
        <dbReference type="EMBL" id="TRL33101.1"/>
    </source>
</evidence>
<dbReference type="Proteomes" id="UP000316781">
    <property type="component" value="Unassembled WGS sequence"/>
</dbReference>
<feature type="chain" id="PRO_5021727965" evidence="1">
    <location>
        <begin position="26"/>
        <end position="157"/>
    </location>
</feature>
<evidence type="ECO:0000256" key="1">
    <source>
        <dbReference type="SAM" id="SignalP"/>
    </source>
</evidence>
<protein>
    <submittedName>
        <fullName evidence="2">Copper uptake system-associated protein</fullName>
    </submittedName>
</protein>
<comment type="caution">
    <text evidence="2">The sequence shown here is derived from an EMBL/GenBank/DDBJ whole genome shotgun (WGS) entry which is preliminary data.</text>
</comment>
<evidence type="ECO:0000313" key="3">
    <source>
        <dbReference type="Proteomes" id="UP000316781"/>
    </source>
</evidence>
<dbReference type="EMBL" id="VJMF01000043">
    <property type="protein sequence ID" value="TRL33101.1"/>
    <property type="molecule type" value="Genomic_DNA"/>
</dbReference>
<sequence length="157" mass="16697">MRFFRRARCGAALFSLLLGANVAVAAAGDDEAAVKHLLMQTFDRPDSPLAVEPIVVDGDIAIADWAQGEQGGRALLRRKDGKWEISLCAGDALKQSASLEKLGLARPRAEALAASLATAERRLSPALLERMSRFDGVVAVDAAGGHTPLDPHHRPIP</sequence>
<name>A0A549STX0_METSR</name>
<proteinExistence type="predicted"/>
<feature type="signal peptide" evidence="1">
    <location>
        <begin position="1"/>
        <end position="25"/>
    </location>
</feature>
<organism evidence="2 3">
    <name type="scientific">Methylosinus sporium</name>
    <dbReference type="NCBI Taxonomy" id="428"/>
    <lineage>
        <taxon>Bacteria</taxon>
        <taxon>Pseudomonadati</taxon>
        <taxon>Pseudomonadota</taxon>
        <taxon>Alphaproteobacteria</taxon>
        <taxon>Hyphomicrobiales</taxon>
        <taxon>Methylocystaceae</taxon>
        <taxon>Methylosinus</taxon>
    </lineage>
</organism>
<accession>A0A549STX0</accession>
<keyword evidence="1" id="KW-0732">Signal</keyword>
<gene>
    <name evidence="2" type="ORF">FM996_11500</name>
</gene>
<reference evidence="2 3" key="1">
    <citation type="submission" date="2019-07" db="EMBL/GenBank/DDBJ databases">
        <title>Ln-dependent methylotrophs.</title>
        <authorList>
            <person name="Tani A."/>
        </authorList>
    </citation>
    <scope>NUCLEOTIDE SEQUENCE [LARGE SCALE GENOMIC DNA]</scope>
    <source>
        <strain evidence="2 3">SM89A</strain>
    </source>
</reference>